<dbReference type="Proteomes" id="UP000092445">
    <property type="component" value="Unassembled WGS sequence"/>
</dbReference>
<protein>
    <submittedName>
        <fullName evidence="3">Uncharacterized protein</fullName>
    </submittedName>
</protein>
<keyword evidence="4" id="KW-1185">Reference proteome</keyword>
<feature type="region of interest" description="Disordered" evidence="1">
    <location>
        <begin position="133"/>
        <end position="152"/>
    </location>
</feature>
<organism evidence="3 4">
    <name type="scientific">Glossina pallidipes</name>
    <name type="common">Tsetse fly</name>
    <dbReference type="NCBI Taxonomy" id="7398"/>
    <lineage>
        <taxon>Eukaryota</taxon>
        <taxon>Metazoa</taxon>
        <taxon>Ecdysozoa</taxon>
        <taxon>Arthropoda</taxon>
        <taxon>Hexapoda</taxon>
        <taxon>Insecta</taxon>
        <taxon>Pterygota</taxon>
        <taxon>Neoptera</taxon>
        <taxon>Endopterygota</taxon>
        <taxon>Diptera</taxon>
        <taxon>Brachycera</taxon>
        <taxon>Muscomorpha</taxon>
        <taxon>Hippoboscoidea</taxon>
        <taxon>Glossinidae</taxon>
        <taxon>Glossina</taxon>
    </lineage>
</organism>
<dbReference type="EnsemblMetazoa" id="GPAI017024-RA">
    <property type="protein sequence ID" value="GPAI017024-PA"/>
    <property type="gene ID" value="GPAI017024"/>
</dbReference>
<keyword evidence="2" id="KW-0472">Membrane</keyword>
<sequence>MCLTNRNIGIRKSDILNRLPRRNCSAVSLQILLNSLENQMGQVSHVSILKEFQILFLFTFSIYIILLMDVFTLSGSMNPKRKQHPEITGFVAYPVQGLPALNNASMSDSFIPSKFFSLVKLAIYSRKVRVSSISEPPSQTPFTQDDLISTDH</sequence>
<keyword evidence="2" id="KW-0812">Transmembrane</keyword>
<accession>A0A1A9ZJT1</accession>
<proteinExistence type="predicted"/>
<evidence type="ECO:0000256" key="1">
    <source>
        <dbReference type="SAM" id="MobiDB-lite"/>
    </source>
</evidence>
<dbReference type="AlphaFoldDB" id="A0A1A9ZJT1"/>
<evidence type="ECO:0000313" key="4">
    <source>
        <dbReference type="Proteomes" id="UP000092445"/>
    </source>
</evidence>
<reference evidence="3" key="2">
    <citation type="submission" date="2020-05" db="UniProtKB">
        <authorList>
            <consortium name="EnsemblMetazoa"/>
        </authorList>
    </citation>
    <scope>IDENTIFICATION</scope>
    <source>
        <strain evidence="3">IAEA</strain>
    </source>
</reference>
<evidence type="ECO:0000313" key="3">
    <source>
        <dbReference type="EnsemblMetazoa" id="GPAI017024-PA"/>
    </source>
</evidence>
<name>A0A1A9ZJT1_GLOPL</name>
<feature type="transmembrane region" description="Helical" evidence="2">
    <location>
        <begin position="52"/>
        <end position="73"/>
    </location>
</feature>
<keyword evidence="2" id="KW-1133">Transmembrane helix</keyword>
<reference evidence="4" key="1">
    <citation type="submission" date="2014-03" db="EMBL/GenBank/DDBJ databases">
        <authorList>
            <person name="Aksoy S."/>
            <person name="Warren W."/>
            <person name="Wilson R.K."/>
        </authorList>
    </citation>
    <scope>NUCLEOTIDE SEQUENCE [LARGE SCALE GENOMIC DNA]</scope>
    <source>
        <strain evidence="4">IAEA</strain>
    </source>
</reference>
<dbReference type="VEuPathDB" id="VectorBase:GPAI017024"/>
<evidence type="ECO:0000256" key="2">
    <source>
        <dbReference type="SAM" id="Phobius"/>
    </source>
</evidence>